<gene>
    <name evidence="11" type="ORF">DAPPUDRAFT_308051</name>
</gene>
<dbReference type="PIRSF" id="PIRSF016262">
    <property type="entry name" value="LPLase"/>
    <property type="match status" value="1"/>
</dbReference>
<evidence type="ECO:0000256" key="5">
    <source>
        <dbReference type="ARBA" id="ARBA00023315"/>
    </source>
</evidence>
<protein>
    <recommendedName>
        <fullName evidence="6">Octanoyl-[acyl-carrier-protein]:protein N-octanoyltransferase LIPT2, mitochondrial</fullName>
        <ecNumber evidence="6">2.3.1.181</ecNumber>
    </recommendedName>
</protein>
<keyword evidence="4 6" id="KW-0808">Transferase</keyword>
<dbReference type="HAMAP" id="MF_00013">
    <property type="entry name" value="LipB"/>
    <property type="match status" value="1"/>
</dbReference>
<organism evidence="11 12">
    <name type="scientific">Daphnia pulex</name>
    <name type="common">Water flea</name>
    <dbReference type="NCBI Taxonomy" id="6669"/>
    <lineage>
        <taxon>Eukaryota</taxon>
        <taxon>Metazoa</taxon>
        <taxon>Ecdysozoa</taxon>
        <taxon>Arthropoda</taxon>
        <taxon>Crustacea</taxon>
        <taxon>Branchiopoda</taxon>
        <taxon>Diplostraca</taxon>
        <taxon>Cladocera</taxon>
        <taxon>Anomopoda</taxon>
        <taxon>Daphniidae</taxon>
        <taxon>Daphnia</taxon>
    </lineage>
</organism>
<sequence length="264" mass="30154">MKISVISQNFHRSVNVWSVGFLKYQTAYHIQQYLANLQSQRLNKEKTLDGTIIIVEHSPVYTTGIRTQGYSESEERRLKTLGAEFYRTNRGGLITFHGPGQLVVYPILDLKSFNKSMKCYICKLEKTVIEVCKSFGVEAERSLDTGVWVKDNKICAIGVHGSRYITTHGIALNINNDLSWFSHIVPCGIPDKGVTTLSQELRKPLTITDVIYPFLQSFSHEFECDMKMLSHEVRKDVVNHLKKENLTSDITEAQLLRNNDLKLK</sequence>
<keyword evidence="6" id="KW-0496">Mitochondrion</keyword>
<feature type="binding site" evidence="8">
    <location>
        <begin position="156"/>
        <end position="158"/>
    </location>
    <ligand>
        <name>substrate</name>
    </ligand>
</feature>
<comment type="subcellular location">
    <subcellularLocation>
        <location evidence="1 6">Mitochondrion</location>
    </subcellularLocation>
</comment>
<comment type="similarity">
    <text evidence="3 6">Belongs to the LipB family.</text>
</comment>
<dbReference type="PhylomeDB" id="E9H5W1"/>
<dbReference type="EMBL" id="GL732595">
    <property type="protein sequence ID" value="EFX72871.1"/>
    <property type="molecule type" value="Genomic_DNA"/>
</dbReference>
<feature type="domain" description="BPL/LPL catalytic" evidence="10">
    <location>
        <begin position="46"/>
        <end position="226"/>
    </location>
</feature>
<name>E9H5W1_DAPPU</name>
<evidence type="ECO:0000256" key="9">
    <source>
        <dbReference type="PIRSR" id="PIRSR016262-3"/>
    </source>
</evidence>
<feature type="active site" description="Acyl-thioester intermediate" evidence="7">
    <location>
        <position position="187"/>
    </location>
</feature>
<dbReference type="Pfam" id="PF21948">
    <property type="entry name" value="LplA-B_cat"/>
    <property type="match status" value="1"/>
</dbReference>
<comment type="catalytic activity">
    <reaction evidence="6">
        <text>octanoyl-[ACP] + L-lysyl-[protein] = N(6)-octanoyl-L-lysyl-[protein] + holo-[ACP] + H(+)</text>
        <dbReference type="Rhea" id="RHEA:17665"/>
        <dbReference type="Rhea" id="RHEA-COMP:9636"/>
        <dbReference type="Rhea" id="RHEA-COMP:9685"/>
        <dbReference type="Rhea" id="RHEA-COMP:9752"/>
        <dbReference type="Rhea" id="RHEA-COMP:9928"/>
        <dbReference type="ChEBI" id="CHEBI:15378"/>
        <dbReference type="ChEBI" id="CHEBI:29969"/>
        <dbReference type="ChEBI" id="CHEBI:64479"/>
        <dbReference type="ChEBI" id="CHEBI:78463"/>
        <dbReference type="ChEBI" id="CHEBI:78809"/>
        <dbReference type="EC" id="2.3.1.181"/>
    </reaction>
</comment>
<comment type="pathway">
    <text evidence="2 6">Protein modification; protein lipoylation via endogenous pathway; protein N(6)-(lipoyl)lysine from octanoyl-[acyl-carrier-protein]: step 1/2.</text>
</comment>
<proteinExistence type="inferred from homology"/>
<evidence type="ECO:0000256" key="4">
    <source>
        <dbReference type="ARBA" id="ARBA00022679"/>
    </source>
</evidence>
<dbReference type="HOGENOM" id="CLU_035168_1_2_1"/>
<evidence type="ECO:0000256" key="8">
    <source>
        <dbReference type="PIRSR" id="PIRSR016262-2"/>
    </source>
</evidence>
<dbReference type="AlphaFoldDB" id="E9H5W1"/>
<comment type="function">
    <text evidence="6">Catalyzes the transfer of endogenously produced octanoic acid from octanoyl-acyl-carrier-protein onto the lipoyl domains of lipoate-dependent enzymes. Lipoyl-ACP can also act as a substrate although octanoyl-ACP is likely to be the physiological substrate.</text>
</comment>
<dbReference type="PANTHER" id="PTHR10993">
    <property type="entry name" value="OCTANOYLTRANSFERASE"/>
    <property type="match status" value="1"/>
</dbReference>
<evidence type="ECO:0000256" key="1">
    <source>
        <dbReference type="ARBA" id="ARBA00004173"/>
    </source>
</evidence>
<dbReference type="InterPro" id="IPR020605">
    <property type="entry name" value="Octanoyltransferase_CS"/>
</dbReference>
<dbReference type="OrthoDB" id="19908at2759"/>
<dbReference type="eggNOG" id="KOG0325">
    <property type="taxonomic scope" value="Eukaryota"/>
</dbReference>
<dbReference type="GO" id="GO:0005739">
    <property type="term" value="C:mitochondrion"/>
    <property type="evidence" value="ECO:0000318"/>
    <property type="project" value="GO_Central"/>
</dbReference>
<dbReference type="KEGG" id="dpx:DAPPUDRAFT_308051"/>
<dbReference type="PANTHER" id="PTHR10993:SF7">
    <property type="entry name" value="LIPOYLTRANSFERASE 2, MITOCHONDRIAL-RELATED"/>
    <property type="match status" value="1"/>
</dbReference>
<evidence type="ECO:0000256" key="3">
    <source>
        <dbReference type="ARBA" id="ARBA00007907"/>
    </source>
</evidence>
<dbReference type="UniPathway" id="UPA00538">
    <property type="reaction ID" value="UER00592"/>
</dbReference>
<evidence type="ECO:0000313" key="11">
    <source>
        <dbReference type="EMBL" id="EFX72871.1"/>
    </source>
</evidence>
<keyword evidence="5 6" id="KW-0012">Acyltransferase</keyword>
<feature type="binding site" evidence="8">
    <location>
        <begin position="90"/>
        <end position="97"/>
    </location>
    <ligand>
        <name>substrate</name>
    </ligand>
</feature>
<dbReference type="InParanoid" id="E9H5W1"/>
<dbReference type="FunFam" id="3.30.930.10:FF:000035">
    <property type="entry name" value="Putative lipoyltransferase 2, mitochondrial"/>
    <property type="match status" value="1"/>
</dbReference>
<reference evidence="11 12" key="1">
    <citation type="journal article" date="2011" name="Science">
        <title>The ecoresponsive genome of Daphnia pulex.</title>
        <authorList>
            <person name="Colbourne J.K."/>
            <person name="Pfrender M.E."/>
            <person name="Gilbert D."/>
            <person name="Thomas W.K."/>
            <person name="Tucker A."/>
            <person name="Oakley T.H."/>
            <person name="Tokishita S."/>
            <person name="Aerts A."/>
            <person name="Arnold G.J."/>
            <person name="Basu M.K."/>
            <person name="Bauer D.J."/>
            <person name="Caceres C.E."/>
            <person name="Carmel L."/>
            <person name="Casola C."/>
            <person name="Choi J.H."/>
            <person name="Detter J.C."/>
            <person name="Dong Q."/>
            <person name="Dusheyko S."/>
            <person name="Eads B.D."/>
            <person name="Frohlich T."/>
            <person name="Geiler-Samerotte K.A."/>
            <person name="Gerlach D."/>
            <person name="Hatcher P."/>
            <person name="Jogdeo S."/>
            <person name="Krijgsveld J."/>
            <person name="Kriventseva E.V."/>
            <person name="Kultz D."/>
            <person name="Laforsch C."/>
            <person name="Lindquist E."/>
            <person name="Lopez J."/>
            <person name="Manak J.R."/>
            <person name="Muller J."/>
            <person name="Pangilinan J."/>
            <person name="Patwardhan R.P."/>
            <person name="Pitluck S."/>
            <person name="Pritham E.J."/>
            <person name="Rechtsteiner A."/>
            <person name="Rho M."/>
            <person name="Rogozin I.B."/>
            <person name="Sakarya O."/>
            <person name="Salamov A."/>
            <person name="Schaack S."/>
            <person name="Shapiro H."/>
            <person name="Shiga Y."/>
            <person name="Skalitzky C."/>
            <person name="Smith Z."/>
            <person name="Souvorov A."/>
            <person name="Sung W."/>
            <person name="Tang Z."/>
            <person name="Tsuchiya D."/>
            <person name="Tu H."/>
            <person name="Vos H."/>
            <person name="Wang M."/>
            <person name="Wolf Y.I."/>
            <person name="Yamagata H."/>
            <person name="Yamada T."/>
            <person name="Ye Y."/>
            <person name="Shaw J.R."/>
            <person name="Andrews J."/>
            <person name="Crease T.J."/>
            <person name="Tang H."/>
            <person name="Lucas S.M."/>
            <person name="Robertson H.M."/>
            <person name="Bork P."/>
            <person name="Koonin E.V."/>
            <person name="Zdobnov E.M."/>
            <person name="Grigoriev I.V."/>
            <person name="Lynch M."/>
            <person name="Boore J.L."/>
        </authorList>
    </citation>
    <scope>NUCLEOTIDE SEQUENCE [LARGE SCALE GENOMIC DNA]</scope>
</reference>
<dbReference type="SUPFAM" id="SSF55681">
    <property type="entry name" value="Class II aaRS and biotin synthetases"/>
    <property type="match status" value="1"/>
</dbReference>
<feature type="site" description="Lowers pKa of active site Cys" evidence="9">
    <location>
        <position position="153"/>
    </location>
</feature>
<dbReference type="STRING" id="6669.E9H5W1"/>
<dbReference type="FunCoup" id="E9H5W1">
    <property type="interactions" value="907"/>
</dbReference>
<dbReference type="InterPro" id="IPR045864">
    <property type="entry name" value="aa-tRNA-synth_II/BPL/LPL"/>
</dbReference>
<keyword evidence="12" id="KW-1185">Reference proteome</keyword>
<dbReference type="PROSITE" id="PS01313">
    <property type="entry name" value="LIPB"/>
    <property type="match status" value="1"/>
</dbReference>
<dbReference type="GO" id="GO:0033819">
    <property type="term" value="F:lipoyl(octanoyl) transferase activity"/>
    <property type="evidence" value="ECO:0000318"/>
    <property type="project" value="GO_Central"/>
</dbReference>
<dbReference type="NCBIfam" id="TIGR00214">
    <property type="entry name" value="lipB"/>
    <property type="match status" value="1"/>
</dbReference>
<evidence type="ECO:0000259" key="10">
    <source>
        <dbReference type="PROSITE" id="PS51733"/>
    </source>
</evidence>
<evidence type="ECO:0000256" key="2">
    <source>
        <dbReference type="ARBA" id="ARBA00004821"/>
    </source>
</evidence>
<dbReference type="Gene3D" id="3.30.930.10">
    <property type="entry name" value="Bira Bifunctional Protein, Domain 2"/>
    <property type="match status" value="1"/>
</dbReference>
<dbReference type="CDD" id="cd16444">
    <property type="entry name" value="LipB"/>
    <property type="match status" value="1"/>
</dbReference>
<dbReference type="Proteomes" id="UP000000305">
    <property type="component" value="Unassembled WGS sequence"/>
</dbReference>
<dbReference type="GO" id="GO:0009249">
    <property type="term" value="P:protein lipoylation"/>
    <property type="evidence" value="ECO:0007669"/>
    <property type="project" value="InterPro"/>
</dbReference>
<dbReference type="NCBIfam" id="NF010925">
    <property type="entry name" value="PRK14345.1"/>
    <property type="match status" value="1"/>
</dbReference>
<dbReference type="EC" id="2.3.1.181" evidence="6"/>
<feature type="binding site" evidence="8">
    <location>
        <begin position="169"/>
        <end position="171"/>
    </location>
    <ligand>
        <name>substrate</name>
    </ligand>
</feature>
<dbReference type="OMA" id="QHISFLT"/>
<evidence type="ECO:0000313" key="12">
    <source>
        <dbReference type="Proteomes" id="UP000000305"/>
    </source>
</evidence>
<dbReference type="InterPro" id="IPR004143">
    <property type="entry name" value="BPL_LPL_catalytic"/>
</dbReference>
<dbReference type="InterPro" id="IPR000544">
    <property type="entry name" value="Octanoyltransferase"/>
</dbReference>
<evidence type="ECO:0000256" key="7">
    <source>
        <dbReference type="PIRSR" id="PIRSR016262-1"/>
    </source>
</evidence>
<accession>E9H5W1</accession>
<evidence type="ECO:0000256" key="6">
    <source>
        <dbReference type="PIRNR" id="PIRNR016262"/>
    </source>
</evidence>
<dbReference type="PROSITE" id="PS51733">
    <property type="entry name" value="BPL_LPL_CATALYTIC"/>
    <property type="match status" value="1"/>
</dbReference>